<feature type="domain" description="TFIIS-type" evidence="9">
    <location>
        <begin position="311"/>
        <end position="351"/>
    </location>
</feature>
<dbReference type="SUPFAM" id="SSF57783">
    <property type="entry name" value="Zinc beta-ribbon"/>
    <property type="match status" value="1"/>
</dbReference>
<dbReference type="PROSITE" id="PS51133">
    <property type="entry name" value="ZF_TFIIS_2"/>
    <property type="match status" value="1"/>
</dbReference>
<gene>
    <name evidence="12" type="ORF">BKA67DRAFT_656121</name>
</gene>
<dbReference type="EMBL" id="JAGPXC010000002">
    <property type="protein sequence ID" value="KAH6657880.1"/>
    <property type="molecule type" value="Genomic_DNA"/>
</dbReference>
<evidence type="ECO:0000256" key="8">
    <source>
        <dbReference type="SAM" id="MobiDB-lite"/>
    </source>
</evidence>
<dbReference type="Pfam" id="PF01096">
    <property type="entry name" value="Zn_ribbon_TFIIS"/>
    <property type="match status" value="1"/>
</dbReference>
<dbReference type="Pfam" id="PF08711">
    <property type="entry name" value="Med26"/>
    <property type="match status" value="1"/>
</dbReference>
<name>A0A9P8URW9_9PEZI</name>
<evidence type="ECO:0000256" key="6">
    <source>
        <dbReference type="PROSITE-ProRule" id="PRU00472"/>
    </source>
</evidence>
<dbReference type="GO" id="GO:0031440">
    <property type="term" value="P:regulation of mRNA 3'-end processing"/>
    <property type="evidence" value="ECO:0007669"/>
    <property type="project" value="TreeGrafter"/>
</dbReference>
<dbReference type="PANTHER" id="PTHR11477">
    <property type="entry name" value="TRANSCRIPTION FACTOR S-II ZINC FINGER DOMAIN-CONTAINING PROTEIN"/>
    <property type="match status" value="1"/>
</dbReference>
<sequence length="373" mass="41044">MSISQASTLLRKLTHDQANDVPILLVTPVFRRTCPPSLLSRLNSRNRTTSNVTMAPFNARELAQRIKTLSSSVGKNDPPADILAQLEQINKEPAPTEEVLRSTKAGVIIARLNKNANPDIAKVAGAIVQKWRKAVEAEKMAKKGKPSPSPAPAAKPASPAQKSAAGLKKKFEGDAEKRTFKTEAVDIKRIGVPERDNCIGLLYNGLAYRSYEPSDLILQRAMEVESAAHKTLNGISKEYKEKIRSLFSNLKGKTNAELGQSVMSGAITADKFVRMSGKELMSEEQRKINAELEKENMNKAQVPMAEKSVSEELTCGNCKQKKVSYTQAQTRSADEPMTTFCECMNCGKRWKVTLPALPLDTTCTYADHSMQFS</sequence>
<dbReference type="GO" id="GO:0031564">
    <property type="term" value="P:transcription antitermination"/>
    <property type="evidence" value="ECO:0007669"/>
    <property type="project" value="TreeGrafter"/>
</dbReference>
<feature type="domain" description="TFIIS N-terminal" evidence="10">
    <location>
        <begin position="61"/>
        <end position="138"/>
    </location>
</feature>
<dbReference type="SUPFAM" id="SSF46942">
    <property type="entry name" value="Elongation factor TFIIS domain 2"/>
    <property type="match status" value="1"/>
</dbReference>
<dbReference type="GO" id="GO:0000977">
    <property type="term" value="F:RNA polymerase II transcription regulatory region sequence-specific DNA binding"/>
    <property type="evidence" value="ECO:0007669"/>
    <property type="project" value="TreeGrafter"/>
</dbReference>
<dbReference type="PROSITE" id="PS51319">
    <property type="entry name" value="TFIIS_N"/>
    <property type="match status" value="1"/>
</dbReference>
<dbReference type="SMART" id="SM00510">
    <property type="entry name" value="TFS2M"/>
    <property type="match status" value="1"/>
</dbReference>
<reference evidence="12" key="1">
    <citation type="journal article" date="2021" name="Nat. Commun.">
        <title>Genetic determinants of endophytism in the Arabidopsis root mycobiome.</title>
        <authorList>
            <person name="Mesny F."/>
            <person name="Miyauchi S."/>
            <person name="Thiergart T."/>
            <person name="Pickel B."/>
            <person name="Atanasova L."/>
            <person name="Karlsson M."/>
            <person name="Huettel B."/>
            <person name="Barry K.W."/>
            <person name="Haridas S."/>
            <person name="Chen C."/>
            <person name="Bauer D."/>
            <person name="Andreopoulos W."/>
            <person name="Pangilinan J."/>
            <person name="LaButti K."/>
            <person name="Riley R."/>
            <person name="Lipzen A."/>
            <person name="Clum A."/>
            <person name="Drula E."/>
            <person name="Henrissat B."/>
            <person name="Kohler A."/>
            <person name="Grigoriev I.V."/>
            <person name="Martin F.M."/>
            <person name="Hacquard S."/>
        </authorList>
    </citation>
    <scope>NUCLEOTIDE SEQUENCE</scope>
    <source>
        <strain evidence="12">MPI-SDFR-AT-0073</strain>
    </source>
</reference>
<keyword evidence="13" id="KW-1185">Reference proteome</keyword>
<keyword evidence="5 7" id="KW-0539">Nucleus</keyword>
<evidence type="ECO:0000256" key="7">
    <source>
        <dbReference type="PROSITE-ProRule" id="PRU00649"/>
    </source>
</evidence>
<evidence type="ECO:0000256" key="1">
    <source>
        <dbReference type="ARBA" id="ARBA00004123"/>
    </source>
</evidence>
<dbReference type="GO" id="GO:0005634">
    <property type="term" value="C:nucleus"/>
    <property type="evidence" value="ECO:0007669"/>
    <property type="project" value="UniProtKB-SubCell"/>
</dbReference>
<dbReference type="GO" id="GO:0006362">
    <property type="term" value="P:transcription elongation by RNA polymerase I"/>
    <property type="evidence" value="ECO:0007669"/>
    <property type="project" value="TreeGrafter"/>
</dbReference>
<evidence type="ECO:0000256" key="2">
    <source>
        <dbReference type="ARBA" id="ARBA00022723"/>
    </source>
</evidence>
<keyword evidence="4" id="KW-0862">Zinc</keyword>
<dbReference type="FunFam" id="2.20.25.10:FF:000001">
    <property type="entry name" value="Probable Transcription elongation factor S-II"/>
    <property type="match status" value="1"/>
</dbReference>
<feature type="compositionally biased region" description="Low complexity" evidence="8">
    <location>
        <begin position="154"/>
        <end position="165"/>
    </location>
</feature>
<dbReference type="GO" id="GO:0006368">
    <property type="term" value="P:transcription elongation by RNA polymerase II"/>
    <property type="evidence" value="ECO:0007669"/>
    <property type="project" value="TreeGrafter"/>
</dbReference>
<dbReference type="GO" id="GO:0001139">
    <property type="term" value="F:RNA polymerase II complex recruiting activity"/>
    <property type="evidence" value="ECO:0007669"/>
    <property type="project" value="TreeGrafter"/>
</dbReference>
<accession>A0A9P8URW9</accession>
<dbReference type="InterPro" id="IPR003618">
    <property type="entry name" value="TFIIS_cen_dom"/>
</dbReference>
<evidence type="ECO:0000259" key="11">
    <source>
        <dbReference type="PROSITE" id="PS51321"/>
    </source>
</evidence>
<dbReference type="FunFam" id="1.10.472.30:FF:000003">
    <property type="entry name" value="Transcription elongation factor S-II"/>
    <property type="match status" value="1"/>
</dbReference>
<evidence type="ECO:0008006" key="14">
    <source>
        <dbReference type="Google" id="ProtNLM"/>
    </source>
</evidence>
<dbReference type="SMART" id="SM00440">
    <property type="entry name" value="ZnF_C2C2"/>
    <property type="match status" value="1"/>
</dbReference>
<dbReference type="PANTHER" id="PTHR11477:SF0">
    <property type="entry name" value="IP08861P-RELATED"/>
    <property type="match status" value="1"/>
</dbReference>
<dbReference type="SUPFAM" id="SSF47676">
    <property type="entry name" value="Conserved domain common to transcription factors TFIIS, elongin A, CRSP70"/>
    <property type="match status" value="1"/>
</dbReference>
<keyword evidence="3 6" id="KW-0863">Zinc-finger</keyword>
<dbReference type="AlphaFoldDB" id="A0A9P8URW9"/>
<dbReference type="InterPro" id="IPR003617">
    <property type="entry name" value="TFIIS/CRSP70_N_sub"/>
</dbReference>
<dbReference type="RefSeq" id="XP_045962114.1">
    <property type="nucleotide sequence ID" value="XM_046106893.1"/>
</dbReference>
<dbReference type="InterPro" id="IPR017923">
    <property type="entry name" value="TFIIS_N"/>
</dbReference>
<comment type="caution">
    <text evidence="12">The sequence shown here is derived from an EMBL/GenBank/DDBJ whole genome shotgun (WGS) entry which is preliminary data.</text>
</comment>
<evidence type="ECO:0000256" key="5">
    <source>
        <dbReference type="ARBA" id="ARBA00023242"/>
    </source>
</evidence>
<dbReference type="CDD" id="cd13749">
    <property type="entry name" value="Zn-ribbon_TFIIS"/>
    <property type="match status" value="1"/>
</dbReference>
<evidence type="ECO:0000259" key="9">
    <source>
        <dbReference type="PROSITE" id="PS51133"/>
    </source>
</evidence>
<protein>
    <recommendedName>
        <fullName evidence="14">Transcription elongation factor S-II</fullName>
    </recommendedName>
</protein>
<dbReference type="Gene3D" id="1.10.472.30">
    <property type="entry name" value="Transcription elongation factor S-II, central domain"/>
    <property type="match status" value="1"/>
</dbReference>
<dbReference type="InterPro" id="IPR036575">
    <property type="entry name" value="TFIIS_cen_dom_sf"/>
</dbReference>
<proteinExistence type="predicted"/>
<dbReference type="PROSITE" id="PS51321">
    <property type="entry name" value="TFIIS_CENTRAL"/>
    <property type="match status" value="1"/>
</dbReference>
<dbReference type="Proteomes" id="UP000758603">
    <property type="component" value="Unassembled WGS sequence"/>
</dbReference>
<dbReference type="Pfam" id="PF07500">
    <property type="entry name" value="TFIIS_M"/>
    <property type="match status" value="1"/>
</dbReference>
<feature type="domain" description="TFIIS central" evidence="11">
    <location>
        <begin position="194"/>
        <end position="308"/>
    </location>
</feature>
<dbReference type="GO" id="GO:0008270">
    <property type="term" value="F:zinc ion binding"/>
    <property type="evidence" value="ECO:0007669"/>
    <property type="project" value="UniProtKB-KW"/>
</dbReference>
<comment type="subcellular location">
    <subcellularLocation>
        <location evidence="1 7">Nucleus</location>
    </subcellularLocation>
</comment>
<feature type="region of interest" description="Disordered" evidence="8">
    <location>
        <begin position="138"/>
        <end position="171"/>
    </location>
</feature>
<dbReference type="Gene3D" id="1.20.930.10">
    <property type="entry name" value="Conserved domain common to transcription factors TFIIS, elongin A, CRSP70"/>
    <property type="match status" value="1"/>
</dbReference>
<evidence type="ECO:0000259" key="10">
    <source>
        <dbReference type="PROSITE" id="PS51319"/>
    </source>
</evidence>
<dbReference type="OrthoDB" id="44867at2759"/>
<dbReference type="PROSITE" id="PS00466">
    <property type="entry name" value="ZF_TFIIS_1"/>
    <property type="match status" value="1"/>
</dbReference>
<organism evidence="12 13">
    <name type="scientific">Truncatella angustata</name>
    <dbReference type="NCBI Taxonomy" id="152316"/>
    <lineage>
        <taxon>Eukaryota</taxon>
        <taxon>Fungi</taxon>
        <taxon>Dikarya</taxon>
        <taxon>Ascomycota</taxon>
        <taxon>Pezizomycotina</taxon>
        <taxon>Sordariomycetes</taxon>
        <taxon>Xylariomycetidae</taxon>
        <taxon>Amphisphaeriales</taxon>
        <taxon>Sporocadaceae</taxon>
        <taxon>Truncatella</taxon>
    </lineage>
</organism>
<dbReference type="InterPro" id="IPR001222">
    <property type="entry name" value="Znf_TFIIS"/>
</dbReference>
<evidence type="ECO:0000256" key="4">
    <source>
        <dbReference type="ARBA" id="ARBA00022833"/>
    </source>
</evidence>
<dbReference type="GeneID" id="70135784"/>
<dbReference type="SMART" id="SM00509">
    <property type="entry name" value="TFS2N"/>
    <property type="match status" value="1"/>
</dbReference>
<dbReference type="InterPro" id="IPR035441">
    <property type="entry name" value="TFIIS/LEDGF_dom_sf"/>
</dbReference>
<evidence type="ECO:0000256" key="3">
    <source>
        <dbReference type="ARBA" id="ARBA00022771"/>
    </source>
</evidence>
<dbReference type="Gene3D" id="2.20.25.10">
    <property type="match status" value="1"/>
</dbReference>
<keyword evidence="2" id="KW-0479">Metal-binding</keyword>
<evidence type="ECO:0000313" key="12">
    <source>
        <dbReference type="EMBL" id="KAH6657880.1"/>
    </source>
</evidence>
<evidence type="ECO:0000313" key="13">
    <source>
        <dbReference type="Proteomes" id="UP000758603"/>
    </source>
</evidence>